<name>A0A6C0B421_9ZZZZ</name>
<keyword evidence="1" id="KW-0472">Membrane</keyword>
<keyword evidence="1" id="KW-1133">Transmembrane helix</keyword>
<feature type="transmembrane region" description="Helical" evidence="1">
    <location>
        <begin position="78"/>
        <end position="94"/>
    </location>
</feature>
<feature type="transmembrane region" description="Helical" evidence="1">
    <location>
        <begin position="27"/>
        <end position="44"/>
    </location>
</feature>
<keyword evidence="1" id="KW-0812">Transmembrane</keyword>
<accession>A0A6C0B421</accession>
<dbReference type="AlphaFoldDB" id="A0A6C0B421"/>
<evidence type="ECO:0000256" key="1">
    <source>
        <dbReference type="SAM" id="Phobius"/>
    </source>
</evidence>
<organism evidence="2">
    <name type="scientific">viral metagenome</name>
    <dbReference type="NCBI Taxonomy" id="1070528"/>
    <lineage>
        <taxon>unclassified sequences</taxon>
        <taxon>metagenomes</taxon>
        <taxon>organismal metagenomes</taxon>
    </lineage>
</organism>
<protein>
    <submittedName>
        <fullName evidence="2">Uncharacterized protein</fullName>
    </submittedName>
</protein>
<evidence type="ECO:0000313" key="2">
    <source>
        <dbReference type="EMBL" id="QHS86806.1"/>
    </source>
</evidence>
<dbReference type="EMBL" id="MN739062">
    <property type="protein sequence ID" value="QHS86806.1"/>
    <property type="molecule type" value="Genomic_DNA"/>
</dbReference>
<sequence length="256" mass="27582">MNSVNKMTKTVANTMGKSADRLLKHKYLNLLVVLLIALYAGMAAPALPNIVISAVDSTIGKLIFLFLIGFVASRNIQVALMVAVAFVVTLHVANSRATEQYINLRTTELFNGDIEKFQCTAASGAEIEAVDEGACNDASGNWEEPSTDSATRFTNFDPTAATFSNFEGFWNGAEGAEDTEGFDTQETHINDLTAQGPQHRDDCLALCSDANPSLSETALAACEDVCPPEQFTDTSADVEEFSVYPDSGSKYAYSLF</sequence>
<proteinExistence type="predicted"/>
<reference evidence="2" key="1">
    <citation type="journal article" date="2020" name="Nature">
        <title>Giant virus diversity and host interactions through global metagenomics.</title>
        <authorList>
            <person name="Schulz F."/>
            <person name="Roux S."/>
            <person name="Paez-Espino D."/>
            <person name="Jungbluth S."/>
            <person name="Walsh D.A."/>
            <person name="Denef V.J."/>
            <person name="McMahon K.D."/>
            <person name="Konstantinidis K.T."/>
            <person name="Eloe-Fadrosh E.A."/>
            <person name="Kyrpides N.C."/>
            <person name="Woyke T."/>
        </authorList>
    </citation>
    <scope>NUCLEOTIDE SEQUENCE</scope>
    <source>
        <strain evidence="2">GVMAG-M-3300009422-16</strain>
    </source>
</reference>